<name>A0A2A6LPY9_RHIFR</name>
<dbReference type="AlphaFoldDB" id="A0A2A6LPY9"/>
<evidence type="ECO:0000313" key="1">
    <source>
        <dbReference type="EMBL" id="PDT44370.1"/>
    </source>
</evidence>
<dbReference type="Proteomes" id="UP000220353">
    <property type="component" value="Unassembled WGS sequence"/>
</dbReference>
<reference evidence="1 2" key="1">
    <citation type="submission" date="2017-09" db="EMBL/GenBank/DDBJ databases">
        <title>Comparative genomics of rhizobia isolated from Phaseolus vulgaris in China.</title>
        <authorList>
            <person name="Tong W."/>
        </authorList>
    </citation>
    <scope>NUCLEOTIDE SEQUENCE [LARGE SCALE GENOMIC DNA]</scope>
    <source>
        <strain evidence="1 2">PCH1</strain>
    </source>
</reference>
<sequence length="60" mass="6301">MAFPLNAPAFKPLAAAQGWARSEAVSGEMARNNWPFDPFTAGCSIGTPTSETVSAPQPHI</sequence>
<dbReference type="EMBL" id="NWTC01000034">
    <property type="protein sequence ID" value="PDT44370.1"/>
    <property type="molecule type" value="Genomic_DNA"/>
</dbReference>
<proteinExistence type="predicted"/>
<comment type="caution">
    <text evidence="1">The sequence shown here is derived from an EMBL/GenBank/DDBJ whole genome shotgun (WGS) entry which is preliminary data.</text>
</comment>
<organism evidence="1 2">
    <name type="scientific">Rhizobium fredii</name>
    <name type="common">Sinorhizobium fredii</name>
    <dbReference type="NCBI Taxonomy" id="380"/>
    <lineage>
        <taxon>Bacteria</taxon>
        <taxon>Pseudomonadati</taxon>
        <taxon>Pseudomonadota</taxon>
        <taxon>Alphaproteobacteria</taxon>
        <taxon>Hyphomicrobiales</taxon>
        <taxon>Rhizobiaceae</taxon>
        <taxon>Sinorhizobium/Ensifer group</taxon>
        <taxon>Sinorhizobium</taxon>
    </lineage>
</organism>
<gene>
    <name evidence="1" type="ORF">CO661_29745</name>
</gene>
<evidence type="ECO:0000313" key="2">
    <source>
        <dbReference type="Proteomes" id="UP000220353"/>
    </source>
</evidence>
<protein>
    <submittedName>
        <fullName evidence="1">Uncharacterized protein</fullName>
    </submittedName>
</protein>
<accession>A0A2A6LPY9</accession>